<dbReference type="RefSeq" id="XP_056765205.1">
    <property type="nucleotide sequence ID" value="XM_056909501.1"/>
</dbReference>
<evidence type="ECO:0000313" key="2">
    <source>
        <dbReference type="EMBL" id="KAJ5449670.1"/>
    </source>
</evidence>
<reference evidence="2" key="2">
    <citation type="journal article" date="2023" name="IMA Fungus">
        <title>Comparative genomic study of the Penicillium genus elucidates a diverse pangenome and 15 lateral gene transfer events.</title>
        <authorList>
            <person name="Petersen C."/>
            <person name="Sorensen T."/>
            <person name="Nielsen M.R."/>
            <person name="Sondergaard T.E."/>
            <person name="Sorensen J.L."/>
            <person name="Fitzpatrick D.A."/>
            <person name="Frisvad J.C."/>
            <person name="Nielsen K.L."/>
        </authorList>
    </citation>
    <scope>NUCLEOTIDE SEQUENCE</scope>
    <source>
        <strain evidence="2">IBT 16125</strain>
    </source>
</reference>
<dbReference type="Proteomes" id="UP001213681">
    <property type="component" value="Unassembled WGS sequence"/>
</dbReference>
<dbReference type="AlphaFoldDB" id="A0AAD6C446"/>
<evidence type="ECO:0000256" key="1">
    <source>
        <dbReference type="SAM" id="MobiDB-lite"/>
    </source>
</evidence>
<keyword evidence="3" id="KW-1185">Reference proteome</keyword>
<feature type="region of interest" description="Disordered" evidence="1">
    <location>
        <begin position="53"/>
        <end position="77"/>
    </location>
</feature>
<feature type="compositionally biased region" description="Polar residues" evidence="1">
    <location>
        <begin position="55"/>
        <end position="68"/>
    </location>
</feature>
<name>A0AAD6C446_9EURO</name>
<proteinExistence type="predicted"/>
<gene>
    <name evidence="2" type="ORF">N7458_006119</name>
</gene>
<sequence length="77" mass="8568">MTSLNFIGGDRWGSVYIYGDSKLLKNTRALMLNNATARSTITASHTRTALVENKSPLTQGHSNTTDSEYNWFGEAER</sequence>
<reference evidence="2" key="1">
    <citation type="submission" date="2022-12" db="EMBL/GenBank/DDBJ databases">
        <authorList>
            <person name="Petersen C."/>
        </authorList>
    </citation>
    <scope>NUCLEOTIDE SEQUENCE</scope>
    <source>
        <strain evidence="2">IBT 16125</strain>
    </source>
</reference>
<evidence type="ECO:0000313" key="3">
    <source>
        <dbReference type="Proteomes" id="UP001213681"/>
    </source>
</evidence>
<dbReference type="EMBL" id="JAPVEA010000006">
    <property type="protein sequence ID" value="KAJ5449670.1"/>
    <property type="molecule type" value="Genomic_DNA"/>
</dbReference>
<dbReference type="GeneID" id="81599744"/>
<comment type="caution">
    <text evidence="2">The sequence shown here is derived from an EMBL/GenBank/DDBJ whole genome shotgun (WGS) entry which is preliminary data.</text>
</comment>
<accession>A0AAD6C446</accession>
<protein>
    <submittedName>
        <fullName evidence="2">Uncharacterized protein</fullName>
    </submittedName>
</protein>
<organism evidence="2 3">
    <name type="scientific">Penicillium daleae</name>
    <dbReference type="NCBI Taxonomy" id="63821"/>
    <lineage>
        <taxon>Eukaryota</taxon>
        <taxon>Fungi</taxon>
        <taxon>Dikarya</taxon>
        <taxon>Ascomycota</taxon>
        <taxon>Pezizomycotina</taxon>
        <taxon>Eurotiomycetes</taxon>
        <taxon>Eurotiomycetidae</taxon>
        <taxon>Eurotiales</taxon>
        <taxon>Aspergillaceae</taxon>
        <taxon>Penicillium</taxon>
    </lineage>
</organism>